<evidence type="ECO:0000313" key="8">
    <source>
        <dbReference type="EMBL" id="CAK9194406.1"/>
    </source>
</evidence>
<evidence type="ECO:0000313" key="9">
    <source>
        <dbReference type="Proteomes" id="UP001497512"/>
    </source>
</evidence>
<name>A0ABP0TEA5_9BRYO</name>
<reference evidence="8" key="1">
    <citation type="submission" date="2024-02" db="EMBL/GenBank/DDBJ databases">
        <authorList>
            <consortium name="ELIXIR-Norway"/>
            <consortium name="Elixir Norway"/>
        </authorList>
    </citation>
    <scope>NUCLEOTIDE SEQUENCE</scope>
</reference>
<dbReference type="EMBL" id="OZ019902">
    <property type="protein sequence ID" value="CAK9194406.1"/>
    <property type="molecule type" value="Genomic_DNA"/>
</dbReference>
<keyword evidence="4 5" id="KW-0472">Membrane</keyword>
<dbReference type="PANTHER" id="PTHR12560:SF0">
    <property type="entry name" value="LD18904P"/>
    <property type="match status" value="1"/>
</dbReference>
<keyword evidence="2 5" id="KW-0812">Transmembrane</keyword>
<feature type="domain" description="TLC" evidence="7">
    <location>
        <begin position="67"/>
        <end position="274"/>
    </location>
</feature>
<evidence type="ECO:0000256" key="3">
    <source>
        <dbReference type="ARBA" id="ARBA00022989"/>
    </source>
</evidence>
<protein>
    <recommendedName>
        <fullName evidence="7">TLC domain-containing protein</fullName>
    </recommendedName>
</protein>
<dbReference type="PROSITE" id="PS50922">
    <property type="entry name" value="TLC"/>
    <property type="match status" value="1"/>
</dbReference>
<comment type="subcellular location">
    <subcellularLocation>
        <location evidence="1">Endoplasmic reticulum membrane</location>
        <topology evidence="1">Multi-pass membrane protein</topology>
    </subcellularLocation>
</comment>
<evidence type="ECO:0000256" key="4">
    <source>
        <dbReference type="ARBA" id="ARBA00023136"/>
    </source>
</evidence>
<dbReference type="InterPro" id="IPR006634">
    <property type="entry name" value="TLC-dom"/>
</dbReference>
<evidence type="ECO:0000256" key="6">
    <source>
        <dbReference type="SAM" id="Phobius"/>
    </source>
</evidence>
<organism evidence="8 9">
    <name type="scientific">Sphagnum troendelagicum</name>
    <dbReference type="NCBI Taxonomy" id="128251"/>
    <lineage>
        <taxon>Eukaryota</taxon>
        <taxon>Viridiplantae</taxon>
        <taxon>Streptophyta</taxon>
        <taxon>Embryophyta</taxon>
        <taxon>Bryophyta</taxon>
        <taxon>Sphagnophytina</taxon>
        <taxon>Sphagnopsida</taxon>
        <taxon>Sphagnales</taxon>
        <taxon>Sphagnaceae</taxon>
        <taxon>Sphagnum</taxon>
    </lineage>
</organism>
<feature type="transmembrane region" description="Helical" evidence="6">
    <location>
        <begin position="117"/>
        <end position="136"/>
    </location>
</feature>
<proteinExistence type="predicted"/>
<feature type="transmembrane region" description="Helical" evidence="6">
    <location>
        <begin position="242"/>
        <end position="264"/>
    </location>
</feature>
<accession>A0ABP0TEA5</accession>
<feature type="transmembrane region" description="Helical" evidence="6">
    <location>
        <begin position="16"/>
        <end position="37"/>
    </location>
</feature>
<keyword evidence="3 6" id="KW-1133">Transmembrane helix</keyword>
<evidence type="ECO:0000259" key="7">
    <source>
        <dbReference type="PROSITE" id="PS50922"/>
    </source>
</evidence>
<dbReference type="PANTHER" id="PTHR12560">
    <property type="entry name" value="LONGEVITY ASSURANCE FACTOR 1 LAG1"/>
    <property type="match status" value="1"/>
</dbReference>
<evidence type="ECO:0000256" key="2">
    <source>
        <dbReference type="ARBA" id="ARBA00022692"/>
    </source>
</evidence>
<evidence type="ECO:0000256" key="5">
    <source>
        <dbReference type="PROSITE-ProRule" id="PRU00205"/>
    </source>
</evidence>
<gene>
    <name evidence="8" type="ORF">CSSPTR1EN2_LOCUS2510</name>
</gene>
<dbReference type="SMART" id="SM00724">
    <property type="entry name" value="TLC"/>
    <property type="match status" value="1"/>
</dbReference>
<keyword evidence="9" id="KW-1185">Reference proteome</keyword>
<feature type="transmembrane region" description="Helical" evidence="6">
    <location>
        <begin position="156"/>
        <end position="175"/>
    </location>
</feature>
<dbReference type="Pfam" id="PF03798">
    <property type="entry name" value="TRAM_LAG1_CLN8"/>
    <property type="match status" value="1"/>
</dbReference>
<evidence type="ECO:0000256" key="1">
    <source>
        <dbReference type="ARBA" id="ARBA00004477"/>
    </source>
</evidence>
<feature type="transmembrane region" description="Helical" evidence="6">
    <location>
        <begin position="196"/>
        <end position="222"/>
    </location>
</feature>
<dbReference type="Proteomes" id="UP001497512">
    <property type="component" value="Chromosome 10"/>
</dbReference>
<dbReference type="InterPro" id="IPR016439">
    <property type="entry name" value="Lag1/Lac1-like"/>
</dbReference>
<sequence length="299" mass="34808">MESVWEAESYPALQDYYLVCYFAFVFPVARFLLNCLFYQKLARLLILPKGEKGLKNGVKEAGAKKICKFTESAWKLTYYLSTEICVVWITYKEPWFTDTSTFWHGWPHQTLKYPLKLFYTFQCGFYIYSVAALLVWETRRKDHNVMMSHHIVTIGLIAYSYITGSFRAGTVILALHDVSDIFMELAKLFKYCQSELGASICFGLFVLSWVLLRLIYFPFWVIWSTSYKVISYIDLSKAHISLLYYVCNTLLITLLVIHIYWWVLISRMVIRQLRNCGKVGEDVRSGLSLSSSPSTCLNL</sequence>